<comment type="caution">
    <text evidence="2">The sequence shown here is derived from an EMBL/GenBank/DDBJ whole genome shotgun (WGS) entry which is preliminary data.</text>
</comment>
<protein>
    <recommendedName>
        <fullName evidence="4">Vegetative cell wall protein gp1</fullName>
    </recommendedName>
</protein>
<dbReference type="Proteomes" id="UP000552097">
    <property type="component" value="Unassembled WGS sequence"/>
</dbReference>
<keyword evidence="1" id="KW-1133">Transmembrane helix</keyword>
<reference evidence="2 3" key="1">
    <citation type="submission" date="2020-08" db="EMBL/GenBank/DDBJ databases">
        <title>Sequencing the genomes of 1000 actinobacteria strains.</title>
        <authorList>
            <person name="Klenk H.-P."/>
        </authorList>
    </citation>
    <scope>NUCLEOTIDE SEQUENCE [LARGE SCALE GENOMIC DNA]</scope>
    <source>
        <strain evidence="2 3">DSM 45486</strain>
    </source>
</reference>
<evidence type="ECO:0000313" key="3">
    <source>
        <dbReference type="Proteomes" id="UP000552097"/>
    </source>
</evidence>
<evidence type="ECO:0000313" key="2">
    <source>
        <dbReference type="EMBL" id="MBB5803302.1"/>
    </source>
</evidence>
<evidence type="ECO:0000256" key="1">
    <source>
        <dbReference type="SAM" id="Phobius"/>
    </source>
</evidence>
<feature type="transmembrane region" description="Helical" evidence="1">
    <location>
        <begin position="225"/>
        <end position="246"/>
    </location>
</feature>
<feature type="transmembrane region" description="Helical" evidence="1">
    <location>
        <begin position="20"/>
        <end position="41"/>
    </location>
</feature>
<feature type="transmembrane region" description="Helical" evidence="1">
    <location>
        <begin position="53"/>
        <end position="78"/>
    </location>
</feature>
<dbReference type="EMBL" id="JACHMO010000001">
    <property type="protein sequence ID" value="MBB5803302.1"/>
    <property type="molecule type" value="Genomic_DNA"/>
</dbReference>
<accession>A0A7W9HJ81</accession>
<dbReference type="AlphaFoldDB" id="A0A7W9HJ81"/>
<proteinExistence type="predicted"/>
<organism evidence="2 3">
    <name type="scientific">Saccharothrix ecbatanensis</name>
    <dbReference type="NCBI Taxonomy" id="1105145"/>
    <lineage>
        <taxon>Bacteria</taxon>
        <taxon>Bacillati</taxon>
        <taxon>Actinomycetota</taxon>
        <taxon>Actinomycetes</taxon>
        <taxon>Pseudonocardiales</taxon>
        <taxon>Pseudonocardiaceae</taxon>
        <taxon>Saccharothrix</taxon>
    </lineage>
</organism>
<keyword evidence="3" id="KW-1185">Reference proteome</keyword>
<sequence length="318" mass="34516">MGGFLTELGKKLAERWLTLLVLPGALYVAALAAAGVVGHTFAFSRLTSRLTGLIVPASTVFVLAVAALLAAAAAGLAAQALGSLVERAWLAERWTSRPPGLRNLARFRVRRRRHRWSAAQAAYRDLTGTKTDLLATGKPVPVEVEESLAAGRRRVTRIAVEEPARPGWIGDRMHAVVHRIDRDYLLDLPTAWPHLWLIAPEETRTAITDAKAAFRRAATLAGWGWLYTAVAAFWWPATVLVIATLLTAHHRARSATETYAALIEATARLHTTALATALGMDHAGPLDRDTGWTVTCLLQGRPDLIPFTPEGRRSSPTA</sequence>
<keyword evidence="1" id="KW-0812">Transmembrane</keyword>
<keyword evidence="1" id="KW-0472">Membrane</keyword>
<evidence type="ECO:0008006" key="4">
    <source>
        <dbReference type="Google" id="ProtNLM"/>
    </source>
</evidence>
<dbReference type="RefSeq" id="WP_184920590.1">
    <property type="nucleotide sequence ID" value="NZ_JACHMO010000001.1"/>
</dbReference>
<gene>
    <name evidence="2" type="ORF">F4560_003070</name>
</gene>
<name>A0A7W9HJ81_9PSEU</name>